<gene>
    <name evidence="1" type="ORF">LMANV2_270026</name>
</gene>
<dbReference type="Proteomes" id="UP000234460">
    <property type="component" value="Chromosome LMANV2"/>
</dbReference>
<evidence type="ECO:0000313" key="2">
    <source>
        <dbReference type="Proteomes" id="UP000234460"/>
    </source>
</evidence>
<protein>
    <submittedName>
        <fullName evidence="1">Uncharacterized protein</fullName>
    </submittedName>
</protein>
<accession>A0AAQ1NZX2</accession>
<dbReference type="EMBL" id="OEJX01000020">
    <property type="protein sequence ID" value="SOR61233.1"/>
    <property type="molecule type" value="Genomic_DNA"/>
</dbReference>
<reference evidence="1 2" key="1">
    <citation type="submission" date="2017-11" db="EMBL/GenBank/DDBJ databases">
        <authorList>
            <person name="Lechat P."/>
        </authorList>
    </citation>
    <scope>NUCLEOTIDE SEQUENCE [LARGE SCALE GENOMIC DNA]</scope>
    <source>
        <strain evidence="1">L495</strain>
    </source>
</reference>
<comment type="caution">
    <text evidence="1">The sequence shown here is derived from an EMBL/GenBank/DDBJ whole genome shotgun (WGS) entry which is preliminary data.</text>
</comment>
<proteinExistence type="predicted"/>
<organism evidence="1 2">
    <name type="scientific">Leptospira interrogans serovar Manilae</name>
    <dbReference type="NCBI Taxonomy" id="214675"/>
    <lineage>
        <taxon>Bacteria</taxon>
        <taxon>Pseudomonadati</taxon>
        <taxon>Spirochaetota</taxon>
        <taxon>Spirochaetia</taxon>
        <taxon>Leptospirales</taxon>
        <taxon>Leptospiraceae</taxon>
        <taxon>Leptospira</taxon>
    </lineage>
</organism>
<dbReference type="AlphaFoldDB" id="A0AAQ1NZX2"/>
<evidence type="ECO:0000313" key="1">
    <source>
        <dbReference type="EMBL" id="SOR61233.1"/>
    </source>
</evidence>
<sequence>MISPYLSKTWILQRMQLFISIPYNCKSILKLYISLFTMRNN</sequence>
<name>A0AAQ1NZX2_LEPIR</name>